<comment type="caution">
    <text evidence="1">The sequence shown here is derived from an EMBL/GenBank/DDBJ whole genome shotgun (WGS) entry which is preliminary data.</text>
</comment>
<dbReference type="AlphaFoldDB" id="C7H7N9"/>
<organism evidence="1 2">
    <name type="scientific">Faecalibacterium duncaniae (strain DSM 17677 / JCM 31915 / A2-165)</name>
    <name type="common">Faecalibacterium prausnitzii</name>
    <dbReference type="NCBI Taxonomy" id="411483"/>
    <lineage>
        <taxon>Bacteria</taxon>
        <taxon>Bacillati</taxon>
        <taxon>Bacillota</taxon>
        <taxon>Clostridia</taxon>
        <taxon>Eubacteriales</taxon>
        <taxon>Oscillospiraceae</taxon>
        <taxon>Faecalibacterium</taxon>
    </lineage>
</organism>
<dbReference type="HOGENOM" id="CLU_2273198_0_0_9"/>
<accession>C7H7N9</accession>
<sequence length="102" mass="11063">MKRRSDFDHSIFILRDGERNQEVNQSKCKAETGPADKQVEDAQFPAVLQKAVCSAPAQKNGEVGTLLRVIGQAGLSRLGNDALAGVADDVQPFRFLKVCHGP</sequence>
<dbReference type="RefSeq" id="WP_005934235.1">
    <property type="nucleotide sequence ID" value="NZ_CP048437.1"/>
</dbReference>
<name>C7H7N9_FAED2</name>
<reference evidence="1" key="1">
    <citation type="submission" date="2009-08" db="EMBL/GenBank/DDBJ databases">
        <authorList>
            <person name="Weinstock G."/>
            <person name="Sodergren E."/>
            <person name="Clifton S."/>
            <person name="Fulton L."/>
            <person name="Fulton B."/>
            <person name="Courtney L."/>
            <person name="Fronick C."/>
            <person name="Harrison M."/>
            <person name="Strong C."/>
            <person name="Farmer C."/>
            <person name="Delahaunty K."/>
            <person name="Markovic C."/>
            <person name="Hall O."/>
            <person name="Minx P."/>
            <person name="Tomlinson C."/>
            <person name="Mitreva M."/>
            <person name="Nelson J."/>
            <person name="Hou S."/>
            <person name="Wollam A."/>
            <person name="Pepin K.H."/>
            <person name="Johnson M."/>
            <person name="Bhonagiri V."/>
            <person name="Nash W.E."/>
            <person name="Warren W."/>
            <person name="Chinwalla A."/>
            <person name="Mardis E.R."/>
            <person name="Wilson R.K."/>
        </authorList>
    </citation>
    <scope>NUCLEOTIDE SEQUENCE [LARGE SCALE GENOMIC DNA]</scope>
    <source>
        <strain evidence="1">A2-165</strain>
    </source>
</reference>
<proteinExistence type="predicted"/>
<dbReference type="EMBL" id="ACOP02000064">
    <property type="protein sequence ID" value="EEU96062.1"/>
    <property type="molecule type" value="Genomic_DNA"/>
</dbReference>
<evidence type="ECO:0000313" key="1">
    <source>
        <dbReference type="EMBL" id="EEU96062.1"/>
    </source>
</evidence>
<evidence type="ECO:0000313" key="2">
    <source>
        <dbReference type="Proteomes" id="UP000004619"/>
    </source>
</evidence>
<keyword evidence="2" id="KW-1185">Reference proteome</keyword>
<dbReference type="STRING" id="411483.FAEPRAA2165_02324"/>
<gene>
    <name evidence="1" type="ORF">FAEPRAA2165_02324</name>
</gene>
<dbReference type="Proteomes" id="UP000004619">
    <property type="component" value="Unassembled WGS sequence"/>
</dbReference>
<dbReference type="GeneID" id="90661692"/>
<protein>
    <submittedName>
        <fullName evidence="1">Uncharacterized protein</fullName>
    </submittedName>
</protein>